<keyword evidence="2" id="KW-1185">Reference proteome</keyword>
<dbReference type="Proteomes" id="UP001150266">
    <property type="component" value="Unassembled WGS sequence"/>
</dbReference>
<evidence type="ECO:0000313" key="1">
    <source>
        <dbReference type="EMBL" id="KAJ4473062.1"/>
    </source>
</evidence>
<sequence length="569" mass="63708">MRWLASPTRRELTLLIFCLTVFTLAYNLENTLRFVGFDVYGTRGAILTRFGFTPTNTIVGTLQKDGRKLEEWRDELDNLIIWNGEVNNMYSEWKDSDVKYGTIEAGQPLGVGPHSAMWISKARLEQLWPSKLAAKSIKEGFWRWNDDVPRTKLVRHSPGYTVLDQPIILNNVIYIVTDDPQSFPELSSITRTLADQLQVVSTQQARVILGKYGGMIHGVSWMCAEPVPQDTTLLSLWSIYSTLSNLSSADPSSFSKSSSPLLLPDLLSPARLILPSTPTFADPDNYEDGNKKPNFPFNYAEQDILPPSAPPRPPVLPRHRSYTGIHPLLLKIALPHTPGVWYKEEWDDYMGMEVPYVLESVVLGDYGVDGIEALLQQRSQGSRDWWEPIRRNVVSFFQYSGVLTQDDNSWKKSLTYAHRPNSVVSEDHNALVRALMKMGREKGIEVNLVDAGTFDGHDSEKVNPDDVEWGTRMGAIVRSDLSFPFCSVSDFLGQILLASQGSDILDGVFLRPSSPASTSIMVEFFAPPAVAPNEGREGDSVEIPFAGAREHGTVAKSLGLRYVPWVKDR</sequence>
<comment type="caution">
    <text evidence="1">The sequence shown here is derived from an EMBL/GenBank/DDBJ whole genome shotgun (WGS) entry which is preliminary data.</text>
</comment>
<reference evidence="1" key="1">
    <citation type="submission" date="2022-08" db="EMBL/GenBank/DDBJ databases">
        <title>A Global Phylogenomic Analysis of the Shiitake Genus Lentinula.</title>
        <authorList>
            <consortium name="DOE Joint Genome Institute"/>
            <person name="Sierra-Patev S."/>
            <person name="Min B."/>
            <person name="Naranjo-Ortiz M."/>
            <person name="Looney B."/>
            <person name="Konkel Z."/>
            <person name="Slot J.C."/>
            <person name="Sakamoto Y."/>
            <person name="Steenwyk J.L."/>
            <person name="Rokas A."/>
            <person name="Carro J."/>
            <person name="Camarero S."/>
            <person name="Ferreira P."/>
            <person name="Molpeceres G."/>
            <person name="Ruiz-Duenas F.J."/>
            <person name="Serrano A."/>
            <person name="Henrissat B."/>
            <person name="Drula E."/>
            <person name="Hughes K.W."/>
            <person name="Mata J.L."/>
            <person name="Ishikawa N.K."/>
            <person name="Vargas-Isla R."/>
            <person name="Ushijima S."/>
            <person name="Smith C.A."/>
            <person name="Ahrendt S."/>
            <person name="Andreopoulos W."/>
            <person name="He G."/>
            <person name="Labutti K."/>
            <person name="Lipzen A."/>
            <person name="Ng V."/>
            <person name="Riley R."/>
            <person name="Sandor L."/>
            <person name="Barry K."/>
            <person name="Martinez A.T."/>
            <person name="Xiao Y."/>
            <person name="Gibbons J.G."/>
            <person name="Terashima K."/>
            <person name="Grigoriev I.V."/>
            <person name="Hibbett D.S."/>
        </authorList>
    </citation>
    <scope>NUCLEOTIDE SEQUENCE</scope>
    <source>
        <strain evidence="1">JLM2183</strain>
    </source>
</reference>
<dbReference type="OrthoDB" id="529273at2759"/>
<protein>
    <submittedName>
        <fullName evidence="1">Uncharacterized protein</fullName>
    </submittedName>
</protein>
<dbReference type="AlphaFoldDB" id="A0A9W9DJ85"/>
<proteinExistence type="predicted"/>
<gene>
    <name evidence="1" type="ORF">J3R30DRAFT_759933</name>
</gene>
<evidence type="ECO:0000313" key="2">
    <source>
        <dbReference type="Proteomes" id="UP001150266"/>
    </source>
</evidence>
<name>A0A9W9DJ85_9AGAR</name>
<organism evidence="1 2">
    <name type="scientific">Lentinula aciculospora</name>
    <dbReference type="NCBI Taxonomy" id="153920"/>
    <lineage>
        <taxon>Eukaryota</taxon>
        <taxon>Fungi</taxon>
        <taxon>Dikarya</taxon>
        <taxon>Basidiomycota</taxon>
        <taxon>Agaricomycotina</taxon>
        <taxon>Agaricomycetes</taxon>
        <taxon>Agaricomycetidae</taxon>
        <taxon>Agaricales</taxon>
        <taxon>Marasmiineae</taxon>
        <taxon>Omphalotaceae</taxon>
        <taxon>Lentinula</taxon>
    </lineage>
</organism>
<accession>A0A9W9DJ85</accession>
<dbReference type="EMBL" id="JAOTPV010000018">
    <property type="protein sequence ID" value="KAJ4473062.1"/>
    <property type="molecule type" value="Genomic_DNA"/>
</dbReference>